<dbReference type="Gene3D" id="3.40.50.720">
    <property type="entry name" value="NAD(P)-binding Rossmann-like Domain"/>
    <property type="match status" value="1"/>
</dbReference>
<dbReference type="PANTHER" id="PTHR14097:SF8">
    <property type="entry name" value="NAD(P)-BINDING DOMAIN-CONTAINING PROTEIN"/>
    <property type="match status" value="1"/>
</dbReference>
<evidence type="ECO:0000313" key="4">
    <source>
        <dbReference type="Proteomes" id="UP000244527"/>
    </source>
</evidence>
<evidence type="ECO:0000313" key="3">
    <source>
        <dbReference type="EMBL" id="AWG20769.1"/>
    </source>
</evidence>
<dbReference type="OrthoDB" id="9798632at2"/>
<organism evidence="3 4">
    <name type="scientific">Flavobacterium faecale</name>
    <dbReference type="NCBI Taxonomy" id="1355330"/>
    <lineage>
        <taxon>Bacteria</taxon>
        <taxon>Pseudomonadati</taxon>
        <taxon>Bacteroidota</taxon>
        <taxon>Flavobacteriia</taxon>
        <taxon>Flavobacteriales</taxon>
        <taxon>Flavobacteriaceae</taxon>
        <taxon>Flavobacterium</taxon>
    </lineage>
</organism>
<sequence length="224" mass="25443">MKVIITGTTGMVGRGVLIECLESPNVQEVLVINRSSLQMQHPKLKEVIHKNFFDFKAIKDLLQGYDACFHCMGVSSIGMKEEEYHRFTYGITEALAKTLYTINPQMVFNYVSGEGTDSTEKGKLMWARVKGKTENMILNMGFKDAYMFRLQLIIPLKGIKSKTSWVNAFYFIARPFFGLLEKKKNNTTSANVGLAMINSVLFGTDNKLLENEQVNKLAKKYKIK</sequence>
<dbReference type="Proteomes" id="UP000244527">
    <property type="component" value="Chromosome"/>
</dbReference>
<dbReference type="AlphaFoldDB" id="A0A2S1LAJ4"/>
<protein>
    <submittedName>
        <fullName evidence="3">Epimerase</fullName>
    </submittedName>
</protein>
<proteinExistence type="predicted"/>
<dbReference type="RefSeq" id="WP_108739727.1">
    <property type="nucleotide sequence ID" value="NZ_CP020918.1"/>
</dbReference>
<dbReference type="EMBL" id="CP020918">
    <property type="protein sequence ID" value="AWG20769.1"/>
    <property type="molecule type" value="Genomic_DNA"/>
</dbReference>
<dbReference type="InterPro" id="IPR001509">
    <property type="entry name" value="Epimerase_deHydtase"/>
</dbReference>
<evidence type="ECO:0000259" key="2">
    <source>
        <dbReference type="Pfam" id="PF01370"/>
    </source>
</evidence>
<reference evidence="3 4" key="1">
    <citation type="submission" date="2017-04" db="EMBL/GenBank/DDBJ databases">
        <title>Compelte genome sequence of WV33.</title>
        <authorList>
            <person name="Lee P.C."/>
        </authorList>
    </citation>
    <scope>NUCLEOTIDE SEQUENCE [LARGE SCALE GENOMIC DNA]</scope>
    <source>
        <strain evidence="3 4">WV33</strain>
    </source>
</reference>
<dbReference type="SUPFAM" id="SSF51735">
    <property type="entry name" value="NAD(P)-binding Rossmann-fold domains"/>
    <property type="match status" value="1"/>
</dbReference>
<dbReference type="InterPro" id="IPR036291">
    <property type="entry name" value="NAD(P)-bd_dom_sf"/>
</dbReference>
<dbReference type="KEGG" id="ffa:FFWV33_04050"/>
<dbReference type="Pfam" id="PF01370">
    <property type="entry name" value="Epimerase"/>
    <property type="match status" value="1"/>
</dbReference>
<accession>A0A2S1LAJ4</accession>
<name>A0A2S1LAJ4_9FLAO</name>
<evidence type="ECO:0000256" key="1">
    <source>
        <dbReference type="ARBA" id="ARBA00004370"/>
    </source>
</evidence>
<dbReference type="GO" id="GO:0016020">
    <property type="term" value="C:membrane"/>
    <property type="evidence" value="ECO:0007669"/>
    <property type="project" value="UniProtKB-SubCell"/>
</dbReference>
<feature type="domain" description="NAD-dependent epimerase/dehydratase" evidence="2">
    <location>
        <begin position="3"/>
        <end position="105"/>
    </location>
</feature>
<dbReference type="PANTHER" id="PTHR14097">
    <property type="entry name" value="OXIDOREDUCTASE HTATIP2"/>
    <property type="match status" value="1"/>
</dbReference>
<comment type="subcellular location">
    <subcellularLocation>
        <location evidence="1">Membrane</location>
    </subcellularLocation>
</comment>
<gene>
    <name evidence="3" type="ORF">FFWV33_04050</name>
</gene>
<keyword evidence="4" id="KW-1185">Reference proteome</keyword>